<comment type="caution">
    <text evidence="2">The sequence shown here is derived from an EMBL/GenBank/DDBJ whole genome shotgun (WGS) entry which is preliminary data.</text>
</comment>
<sequence length="70" mass="8136">MVARSGRMQGSLRTMESKGTWFLARDWHMPLHTASRHTKEVNSFFMMKRVNGFSLWTKIVFFIGFHAVSG</sequence>
<dbReference type="HOGENOM" id="CLU_2754275_0_0_10"/>
<dbReference type="STRING" id="762982.HMPREF9442_02236"/>
<dbReference type="EMBL" id="AFBR01000065">
    <property type="protein sequence ID" value="EGG52791.1"/>
    <property type="molecule type" value="Genomic_DNA"/>
</dbReference>
<evidence type="ECO:0000256" key="1">
    <source>
        <dbReference type="SAM" id="Phobius"/>
    </source>
</evidence>
<protein>
    <submittedName>
        <fullName evidence="2">Uncharacterized protein</fullName>
    </submittedName>
</protein>
<gene>
    <name evidence="2" type="ORF">HMPREF9442_02236</name>
</gene>
<reference evidence="2 3" key="1">
    <citation type="submission" date="2011-02" db="EMBL/GenBank/DDBJ databases">
        <authorList>
            <person name="Weinstock G."/>
            <person name="Sodergren E."/>
            <person name="Clifton S."/>
            <person name="Fulton L."/>
            <person name="Fulton B."/>
            <person name="Courtney L."/>
            <person name="Fronick C."/>
            <person name="Harrison M."/>
            <person name="Strong C."/>
            <person name="Farmer C."/>
            <person name="Delahaunty K."/>
            <person name="Markovic C."/>
            <person name="Hall O."/>
            <person name="Minx P."/>
            <person name="Tomlinson C."/>
            <person name="Mitreva M."/>
            <person name="Hou S."/>
            <person name="Chen J."/>
            <person name="Wollam A."/>
            <person name="Pepin K.H."/>
            <person name="Johnson M."/>
            <person name="Bhonagiri V."/>
            <person name="Zhang X."/>
            <person name="Suruliraj S."/>
            <person name="Warren W."/>
            <person name="Chinwalla A."/>
            <person name="Mardis E.R."/>
            <person name="Wilson R.K."/>
        </authorList>
    </citation>
    <scope>NUCLEOTIDE SEQUENCE [LARGE SCALE GENOMIC DNA]</scope>
    <source>
        <strain evidence="2 3">YIT 11841</strain>
    </source>
</reference>
<accession>F3QVL1</accession>
<name>F3QVL1_9BACT</name>
<dbReference type="Proteomes" id="UP000005546">
    <property type="component" value="Unassembled WGS sequence"/>
</dbReference>
<keyword evidence="3" id="KW-1185">Reference proteome</keyword>
<organism evidence="2 3">
    <name type="scientific">Paraprevotella xylaniphila YIT 11841</name>
    <dbReference type="NCBI Taxonomy" id="762982"/>
    <lineage>
        <taxon>Bacteria</taxon>
        <taxon>Pseudomonadati</taxon>
        <taxon>Bacteroidota</taxon>
        <taxon>Bacteroidia</taxon>
        <taxon>Bacteroidales</taxon>
        <taxon>Prevotellaceae</taxon>
        <taxon>Paraprevotella</taxon>
    </lineage>
</organism>
<keyword evidence="1" id="KW-0812">Transmembrane</keyword>
<feature type="transmembrane region" description="Helical" evidence="1">
    <location>
        <begin position="50"/>
        <end position="68"/>
    </location>
</feature>
<evidence type="ECO:0000313" key="2">
    <source>
        <dbReference type="EMBL" id="EGG52791.1"/>
    </source>
</evidence>
<keyword evidence="1" id="KW-0472">Membrane</keyword>
<proteinExistence type="predicted"/>
<evidence type="ECO:0000313" key="3">
    <source>
        <dbReference type="Proteomes" id="UP000005546"/>
    </source>
</evidence>
<keyword evidence="1" id="KW-1133">Transmembrane helix</keyword>
<dbReference type="AlphaFoldDB" id="F3QVL1"/>